<dbReference type="Proteomes" id="UP000053342">
    <property type="component" value="Unassembled WGS sequence"/>
</dbReference>
<protein>
    <submittedName>
        <fullName evidence="1">Uncharacterized protein</fullName>
    </submittedName>
</protein>
<evidence type="ECO:0000313" key="1">
    <source>
        <dbReference type="EMBL" id="KIW43262.1"/>
    </source>
</evidence>
<dbReference type="HOGENOM" id="CLU_1235023_0_0_1"/>
<dbReference type="RefSeq" id="XP_016263478.1">
    <property type="nucleotide sequence ID" value="XM_016405272.1"/>
</dbReference>
<dbReference type="AlphaFoldDB" id="A0A0D2C0M6"/>
<sequence>MGKSMLGNIPSNTEMCAVYTTHFGGILEASISLFDSPFQTHTLCGRRHRDWCLDARSSRHIHHQCDRSPSVNINQHSNFFELVCSGCSESCSYISGTDEPRFEYLVAGLHSGTCCARLRLPRLTPIVALEEPSCSFWIWNVILLDLMCWAFLRGAFCNVDNGPKYPSRNRGVGQQHLDLINMIESSVSVRMDSNGPGILVHHQRKEIARLVNMLGRRHRMDQNM</sequence>
<dbReference type="EMBL" id="KN847335">
    <property type="protein sequence ID" value="KIW43262.1"/>
    <property type="molecule type" value="Genomic_DNA"/>
</dbReference>
<dbReference type="GeneID" id="27356457"/>
<name>A0A0D2C0M6_9EURO</name>
<keyword evidence="2" id="KW-1185">Reference proteome</keyword>
<dbReference type="VEuPathDB" id="FungiDB:PV06_04383"/>
<reference evidence="1 2" key="1">
    <citation type="submission" date="2015-01" db="EMBL/GenBank/DDBJ databases">
        <title>The Genome Sequence of Exophiala oligosperma CBS72588.</title>
        <authorList>
            <consortium name="The Broad Institute Genomics Platform"/>
            <person name="Cuomo C."/>
            <person name="de Hoog S."/>
            <person name="Gorbushina A."/>
            <person name="Stielow B."/>
            <person name="Teixiera M."/>
            <person name="Abouelleil A."/>
            <person name="Chapman S.B."/>
            <person name="Priest M."/>
            <person name="Young S.K."/>
            <person name="Wortman J."/>
            <person name="Nusbaum C."/>
            <person name="Birren B."/>
        </authorList>
    </citation>
    <scope>NUCLEOTIDE SEQUENCE [LARGE SCALE GENOMIC DNA]</scope>
    <source>
        <strain evidence="1 2">CBS 72588</strain>
    </source>
</reference>
<evidence type="ECO:0000313" key="2">
    <source>
        <dbReference type="Proteomes" id="UP000053342"/>
    </source>
</evidence>
<accession>A0A0D2C0M6</accession>
<proteinExistence type="predicted"/>
<gene>
    <name evidence="1" type="ORF">PV06_04383</name>
</gene>
<organism evidence="1 2">
    <name type="scientific">Exophiala oligosperma</name>
    <dbReference type="NCBI Taxonomy" id="215243"/>
    <lineage>
        <taxon>Eukaryota</taxon>
        <taxon>Fungi</taxon>
        <taxon>Dikarya</taxon>
        <taxon>Ascomycota</taxon>
        <taxon>Pezizomycotina</taxon>
        <taxon>Eurotiomycetes</taxon>
        <taxon>Chaetothyriomycetidae</taxon>
        <taxon>Chaetothyriales</taxon>
        <taxon>Herpotrichiellaceae</taxon>
        <taxon>Exophiala</taxon>
    </lineage>
</organism>